<evidence type="ECO:0000313" key="3">
    <source>
        <dbReference type="EMBL" id="PWA34264.1"/>
    </source>
</evidence>
<dbReference type="InterPro" id="IPR003781">
    <property type="entry name" value="CoA-bd"/>
</dbReference>
<sequence>MRGRTTKREPRSLPGTKNITKPKNLVTHIINRRIPKYMEKGPVEMKFNYRCVADAKAEIKANASIIYVPPPFAAAAIMEAFEAELYLIVCITLGIPQHDMVKAVKAALLQHSKTRLISPNCPGIKCADGHGYVDECMIRREAIPVAKGPGDKVIGGTVNENGSLLIKLLRSSEMLHSAPYVFISTLLVAMVQRSKLPTRVHRGHIVRLQPLKHNQCEKKLHVIRSNLYSRLHIVGEVELVVNHYLLGSPGVRKEELTHVLSDPQALEQGDIMLNKLGIVKASTEDTAGAAQRWTAYERLEQLQVCKLHNSIFYIDFEAIMTDPHAQLAIVTLMYTGKKTPSRFQVVREVKERRRKWAEKLTPRQPRQNKNIKDAEESETPHIPENKGMLPDDIFKLLAANKKYSLYTLLNFWMLFHYVFSNCILTKKIIFPFTGRFSLLTRRTSSPTKNQERRNPNSRDNFLQLSSSDVDKTLSTFVSHPSVEVSTLDGTFYTFVTQPSVEKTMVSETTVIDNNGKRKVEDLDLLSGTPKNVIRMTVLVMKMIMGYLGLCIRRQGTYTQVIYMMTFLQSEMERQSEKDEFDTNTYMTSLMTACFGGLLLWWKPLRAHNTLLATFVVKFFLGFHTESSLTYEGTRNASAIKSFSLIMLETNVAPPEVTELTTQILVFFKACSIQQLVQGEGIAGKVLGTNPPCFTNIDVFCRADYPLGHEARMFGLKGAVAIRLHITSDEALEKWRLIVNQAYSNNLGYHYEKKDTATSSSSSDANAMPQHLGVTVYQMEKLVLHNPQALDLRNAKRTKFQFYGRRPYEMKGDLTFGSQLSMLSRKRSDINVNVSIATKRVRVLQFRITVCE</sequence>
<comment type="caution">
    <text evidence="3">The sequence shown here is derived from an EMBL/GenBank/DDBJ whole genome shotgun (WGS) entry which is preliminary data.</text>
</comment>
<evidence type="ECO:0000256" key="1">
    <source>
        <dbReference type="SAM" id="MobiDB-lite"/>
    </source>
</evidence>
<evidence type="ECO:0000259" key="2">
    <source>
        <dbReference type="SMART" id="SM00881"/>
    </source>
</evidence>
<dbReference type="Proteomes" id="UP000245207">
    <property type="component" value="Unassembled WGS sequence"/>
</dbReference>
<feature type="region of interest" description="Disordered" evidence="1">
    <location>
        <begin position="358"/>
        <end position="384"/>
    </location>
</feature>
<organism evidence="3 4">
    <name type="scientific">Artemisia annua</name>
    <name type="common">Sweet wormwood</name>
    <dbReference type="NCBI Taxonomy" id="35608"/>
    <lineage>
        <taxon>Eukaryota</taxon>
        <taxon>Viridiplantae</taxon>
        <taxon>Streptophyta</taxon>
        <taxon>Embryophyta</taxon>
        <taxon>Tracheophyta</taxon>
        <taxon>Spermatophyta</taxon>
        <taxon>Magnoliopsida</taxon>
        <taxon>eudicotyledons</taxon>
        <taxon>Gunneridae</taxon>
        <taxon>Pentapetalae</taxon>
        <taxon>asterids</taxon>
        <taxon>campanulids</taxon>
        <taxon>Asterales</taxon>
        <taxon>Asteraceae</taxon>
        <taxon>Asteroideae</taxon>
        <taxon>Anthemideae</taxon>
        <taxon>Artemisiinae</taxon>
        <taxon>Artemisia</taxon>
    </lineage>
</organism>
<feature type="compositionally biased region" description="Basic and acidic residues" evidence="1">
    <location>
        <begin position="370"/>
        <end position="384"/>
    </location>
</feature>
<dbReference type="EMBL" id="PKPP01023193">
    <property type="protein sequence ID" value="PWA34264.1"/>
    <property type="molecule type" value="Genomic_DNA"/>
</dbReference>
<dbReference type="Gene3D" id="3.40.190.10">
    <property type="entry name" value="Periplasmic binding protein-like II"/>
    <property type="match status" value="2"/>
</dbReference>
<dbReference type="GO" id="GO:0004775">
    <property type="term" value="F:succinate-CoA ligase (ADP-forming) activity"/>
    <property type="evidence" value="ECO:0007669"/>
    <property type="project" value="TreeGrafter"/>
</dbReference>
<dbReference type="STRING" id="35608.A0A2U1KBZ1"/>
<dbReference type="OrthoDB" id="1664372at2759"/>
<reference evidence="3 4" key="1">
    <citation type="journal article" date="2018" name="Mol. Plant">
        <title>The genome of Artemisia annua provides insight into the evolution of Asteraceae family and artemisinin biosynthesis.</title>
        <authorList>
            <person name="Shen Q."/>
            <person name="Zhang L."/>
            <person name="Liao Z."/>
            <person name="Wang S."/>
            <person name="Yan T."/>
            <person name="Shi P."/>
            <person name="Liu M."/>
            <person name="Fu X."/>
            <person name="Pan Q."/>
            <person name="Wang Y."/>
            <person name="Lv Z."/>
            <person name="Lu X."/>
            <person name="Zhang F."/>
            <person name="Jiang W."/>
            <person name="Ma Y."/>
            <person name="Chen M."/>
            <person name="Hao X."/>
            <person name="Li L."/>
            <person name="Tang Y."/>
            <person name="Lv G."/>
            <person name="Zhou Y."/>
            <person name="Sun X."/>
            <person name="Brodelius P.E."/>
            <person name="Rose J.K.C."/>
            <person name="Tang K."/>
        </authorList>
    </citation>
    <scope>NUCLEOTIDE SEQUENCE [LARGE SCALE GENOMIC DNA]</scope>
    <source>
        <strain evidence="4">cv. Huhao1</strain>
        <tissue evidence="3">Leaf</tissue>
    </source>
</reference>
<dbReference type="Pfam" id="PF02629">
    <property type="entry name" value="CoA_binding"/>
    <property type="match status" value="1"/>
</dbReference>
<dbReference type="InterPro" id="IPR036291">
    <property type="entry name" value="NAD(P)-bd_dom_sf"/>
</dbReference>
<gene>
    <name evidence="3" type="ORF">CTI12_AA620770</name>
</gene>
<dbReference type="InterPro" id="IPR055081">
    <property type="entry name" value="NLP1-9_GAF"/>
</dbReference>
<dbReference type="GO" id="GO:0005739">
    <property type="term" value="C:mitochondrion"/>
    <property type="evidence" value="ECO:0007669"/>
    <property type="project" value="TreeGrafter"/>
</dbReference>
<feature type="domain" description="CoA-binding" evidence="2">
    <location>
        <begin position="19"/>
        <end position="95"/>
    </location>
</feature>
<name>A0A2U1KBZ1_ARTAN</name>
<dbReference type="Pfam" id="PF22922">
    <property type="entry name" value="GAF_NLP"/>
    <property type="match status" value="1"/>
</dbReference>
<evidence type="ECO:0000313" key="4">
    <source>
        <dbReference type="Proteomes" id="UP000245207"/>
    </source>
</evidence>
<dbReference type="GO" id="GO:0004776">
    <property type="term" value="F:succinate-CoA ligase (GDP-forming) activity"/>
    <property type="evidence" value="ECO:0007669"/>
    <property type="project" value="TreeGrafter"/>
</dbReference>
<dbReference type="GO" id="GO:0009094">
    <property type="term" value="P:L-phenylalanine biosynthetic process"/>
    <property type="evidence" value="ECO:0007669"/>
    <property type="project" value="InterPro"/>
</dbReference>
<dbReference type="InterPro" id="IPR001086">
    <property type="entry name" value="Preph_deHydtase"/>
</dbReference>
<dbReference type="GO" id="GO:0004664">
    <property type="term" value="F:prephenate dehydratase activity"/>
    <property type="evidence" value="ECO:0007669"/>
    <property type="project" value="InterPro"/>
</dbReference>
<dbReference type="PANTHER" id="PTHR11117:SF2">
    <property type="entry name" value="SUCCINATE--COA LIGASE [ADP_GDP-FORMING] SUBUNIT ALPHA, MITOCHONDRIAL"/>
    <property type="match status" value="1"/>
</dbReference>
<dbReference type="Gene3D" id="3.40.50.720">
    <property type="entry name" value="NAD(P)-binding Rossmann-like Domain"/>
    <property type="match status" value="1"/>
</dbReference>
<keyword evidence="3" id="KW-0436">Ligase</keyword>
<dbReference type="SUPFAM" id="SSF53850">
    <property type="entry name" value="Periplasmic binding protein-like II"/>
    <property type="match status" value="1"/>
</dbReference>
<protein>
    <submittedName>
        <fullName evidence="3">Succinyl-CoA ligase, alpha subunit, ATP-citrate synthase, NAD(P)-binding domain protein</fullName>
    </submittedName>
</protein>
<keyword evidence="4" id="KW-1185">Reference proteome</keyword>
<dbReference type="Gene3D" id="2.70.150.10">
    <property type="entry name" value="Calcium-transporting ATPase, cytoplasmic transduction domain A"/>
    <property type="match status" value="1"/>
</dbReference>
<dbReference type="SMART" id="SM00881">
    <property type="entry name" value="CoA_binding"/>
    <property type="match status" value="1"/>
</dbReference>
<dbReference type="GO" id="GO:0009361">
    <property type="term" value="C:succinate-CoA ligase complex (ADP-forming)"/>
    <property type="evidence" value="ECO:0007669"/>
    <property type="project" value="TreeGrafter"/>
</dbReference>
<dbReference type="GO" id="GO:0006099">
    <property type="term" value="P:tricarboxylic acid cycle"/>
    <property type="evidence" value="ECO:0007669"/>
    <property type="project" value="TreeGrafter"/>
</dbReference>
<dbReference type="AlphaFoldDB" id="A0A2U1KBZ1"/>
<dbReference type="SUPFAM" id="SSF51735">
    <property type="entry name" value="NAD(P)-binding Rossmann-fold domains"/>
    <property type="match status" value="1"/>
</dbReference>
<dbReference type="Pfam" id="PF00800">
    <property type="entry name" value="PDT"/>
    <property type="match status" value="1"/>
</dbReference>
<dbReference type="PANTHER" id="PTHR11117">
    <property type="entry name" value="SUCCINYL-COA LIGASE SUBUNIT ALPHA"/>
    <property type="match status" value="1"/>
</dbReference>
<accession>A0A2U1KBZ1</accession>
<proteinExistence type="predicted"/>